<dbReference type="InterPro" id="IPR017692">
    <property type="entry name" value="Alt_ATP_synth_F0_Asu"/>
</dbReference>
<dbReference type="PANTHER" id="PTHR42823:SF3">
    <property type="entry name" value="ATP SYNTHASE SUBUNIT A, CHLOROPLASTIC"/>
    <property type="match status" value="1"/>
</dbReference>
<evidence type="ECO:0000256" key="14">
    <source>
        <dbReference type="SAM" id="MobiDB-lite"/>
    </source>
</evidence>
<evidence type="ECO:0000256" key="5">
    <source>
        <dbReference type="ARBA" id="ARBA00022547"/>
    </source>
</evidence>
<dbReference type="HAMAP" id="MF_01393">
    <property type="entry name" value="ATP_synth_a_bact"/>
    <property type="match status" value="1"/>
</dbReference>
<comment type="similarity">
    <text evidence="2 12 13">Belongs to the ATPase A chain family.</text>
</comment>
<dbReference type="CDD" id="cd00310">
    <property type="entry name" value="ATP-synt_Fo_a_6"/>
    <property type="match status" value="1"/>
</dbReference>
<evidence type="ECO:0000313" key="15">
    <source>
        <dbReference type="EMBL" id="SEM10576.1"/>
    </source>
</evidence>
<dbReference type="InterPro" id="IPR023011">
    <property type="entry name" value="ATP_synth_F0_asu_AS"/>
</dbReference>
<evidence type="ECO:0000256" key="10">
    <source>
        <dbReference type="ARBA" id="ARBA00023136"/>
    </source>
</evidence>
<feature type="transmembrane region" description="Helical" evidence="12">
    <location>
        <begin position="20"/>
        <end position="45"/>
    </location>
</feature>
<dbReference type="RefSeq" id="WP_093882435.1">
    <property type="nucleotide sequence ID" value="NZ_FOBS01000004.1"/>
</dbReference>
<keyword evidence="16" id="KW-1185">Reference proteome</keyword>
<evidence type="ECO:0000256" key="4">
    <source>
        <dbReference type="ARBA" id="ARBA00022475"/>
    </source>
</evidence>
<evidence type="ECO:0000313" key="16">
    <source>
        <dbReference type="Proteomes" id="UP000198744"/>
    </source>
</evidence>
<dbReference type="GO" id="GO:0042777">
    <property type="term" value="P:proton motive force-driven plasma membrane ATP synthesis"/>
    <property type="evidence" value="ECO:0007669"/>
    <property type="project" value="TreeGrafter"/>
</dbReference>
<keyword evidence="4 12" id="KW-1003">Cell membrane</keyword>
<dbReference type="GO" id="GO:0045259">
    <property type="term" value="C:proton-transporting ATP synthase complex"/>
    <property type="evidence" value="ECO:0007669"/>
    <property type="project" value="UniProtKB-KW"/>
</dbReference>
<dbReference type="NCBIfam" id="TIGR01131">
    <property type="entry name" value="ATP_synt_6_or_A"/>
    <property type="match status" value="1"/>
</dbReference>
<accession>A0A1H7VMW1</accession>
<dbReference type="Proteomes" id="UP000198744">
    <property type="component" value="Unassembled WGS sequence"/>
</dbReference>
<dbReference type="PRINTS" id="PR00123">
    <property type="entry name" value="ATPASEA"/>
</dbReference>
<keyword evidence="10 12" id="KW-0472">Membrane</keyword>
<dbReference type="InterPro" id="IPR045082">
    <property type="entry name" value="ATP_syn_F0_a_bact/chloroplast"/>
</dbReference>
<feature type="transmembrane region" description="Helical" evidence="12">
    <location>
        <begin position="114"/>
        <end position="133"/>
    </location>
</feature>
<evidence type="ECO:0000256" key="1">
    <source>
        <dbReference type="ARBA" id="ARBA00004141"/>
    </source>
</evidence>
<keyword evidence="6 12" id="KW-0812">Transmembrane</keyword>
<evidence type="ECO:0000256" key="8">
    <source>
        <dbReference type="ARBA" id="ARBA00022989"/>
    </source>
</evidence>
<keyword evidence="7 12" id="KW-0375">Hydrogen ion transport</keyword>
<evidence type="ECO:0000256" key="7">
    <source>
        <dbReference type="ARBA" id="ARBA00022781"/>
    </source>
</evidence>
<proteinExistence type="inferred from homology"/>
<comment type="function">
    <text evidence="12 13">Key component of the proton channel; it plays a direct role in the translocation of protons across the membrane.</text>
</comment>
<dbReference type="PROSITE" id="PS00449">
    <property type="entry name" value="ATPASE_A"/>
    <property type="match status" value="1"/>
</dbReference>
<evidence type="ECO:0000256" key="12">
    <source>
        <dbReference type="HAMAP-Rule" id="MF_01393"/>
    </source>
</evidence>
<dbReference type="SUPFAM" id="SSF81336">
    <property type="entry name" value="F1F0 ATP synthase subunit A"/>
    <property type="match status" value="1"/>
</dbReference>
<sequence length="251" mass="27908">MDILGLSKISPDQVILWQWHFVVINATLVYTWLVMVLLVGLSWLVTRHLSSDLRVSRWQSLLEVVVSAMRSQIAEVIQEDPDRYLPFIGTLFLFIGLSNILVIVPGYVAPTASLTTTAALAISVFIAVPLFGISRQGLSNYLKEYFQPTFLFFPFHVMGELSRTLALAVRLFGNIMSGDKVVAILLAVTPLFFPMIMHALGLLIGLVQAYIFSILAMVYIASATRSHEKKEKRDFSEPQAVAQDSSAISKS</sequence>
<gene>
    <name evidence="12" type="primary">atpB</name>
    <name evidence="15" type="ORF">SAMN04489760_10480</name>
</gene>
<name>A0A1H7VMW1_9BACT</name>
<feature type="transmembrane region" description="Helical" evidence="12">
    <location>
        <begin position="199"/>
        <end position="222"/>
    </location>
</feature>
<keyword evidence="9 12" id="KW-0406">Ion transport</keyword>
<feature type="transmembrane region" description="Helical" evidence="12">
    <location>
        <begin position="171"/>
        <end position="193"/>
    </location>
</feature>
<keyword evidence="3 12" id="KW-0813">Transport</keyword>
<dbReference type="Pfam" id="PF00119">
    <property type="entry name" value="ATP-synt_A"/>
    <property type="match status" value="1"/>
</dbReference>
<evidence type="ECO:0000256" key="9">
    <source>
        <dbReference type="ARBA" id="ARBA00023065"/>
    </source>
</evidence>
<evidence type="ECO:0000256" key="3">
    <source>
        <dbReference type="ARBA" id="ARBA00022448"/>
    </source>
</evidence>
<keyword evidence="5 12" id="KW-0138">CF(0)</keyword>
<dbReference type="EMBL" id="FOBS01000004">
    <property type="protein sequence ID" value="SEM10576.1"/>
    <property type="molecule type" value="Genomic_DNA"/>
</dbReference>
<dbReference type="NCBIfam" id="NF004481">
    <property type="entry name" value="PRK05815.2-3"/>
    <property type="match status" value="1"/>
</dbReference>
<evidence type="ECO:0000256" key="6">
    <source>
        <dbReference type="ARBA" id="ARBA00022692"/>
    </source>
</evidence>
<keyword evidence="8 12" id="KW-1133">Transmembrane helix</keyword>
<keyword evidence="11 12" id="KW-0066">ATP synthesis</keyword>
<organism evidence="15 16">
    <name type="scientific">Syntrophus gentianae</name>
    <dbReference type="NCBI Taxonomy" id="43775"/>
    <lineage>
        <taxon>Bacteria</taxon>
        <taxon>Pseudomonadati</taxon>
        <taxon>Thermodesulfobacteriota</taxon>
        <taxon>Syntrophia</taxon>
        <taxon>Syntrophales</taxon>
        <taxon>Syntrophaceae</taxon>
        <taxon>Syntrophus</taxon>
    </lineage>
</organism>
<evidence type="ECO:0000256" key="2">
    <source>
        <dbReference type="ARBA" id="ARBA00006810"/>
    </source>
</evidence>
<dbReference type="NCBIfam" id="TIGR03306">
    <property type="entry name" value="altF1_A"/>
    <property type="match status" value="1"/>
</dbReference>
<feature type="compositionally biased region" description="Polar residues" evidence="14">
    <location>
        <begin position="242"/>
        <end position="251"/>
    </location>
</feature>
<dbReference type="AlphaFoldDB" id="A0A1H7VMW1"/>
<feature type="transmembrane region" description="Helical" evidence="12">
    <location>
        <begin position="84"/>
        <end position="108"/>
    </location>
</feature>
<dbReference type="PANTHER" id="PTHR42823">
    <property type="entry name" value="ATP SYNTHASE SUBUNIT A, CHLOROPLASTIC"/>
    <property type="match status" value="1"/>
</dbReference>
<dbReference type="Gene3D" id="1.20.120.220">
    <property type="entry name" value="ATP synthase, F0 complex, subunit A"/>
    <property type="match status" value="1"/>
</dbReference>
<feature type="region of interest" description="Disordered" evidence="14">
    <location>
        <begin position="228"/>
        <end position="251"/>
    </location>
</feature>
<comment type="subcellular location">
    <subcellularLocation>
        <location evidence="12 13">Cell membrane</location>
        <topology evidence="12 13">Multi-pass membrane protein</topology>
    </subcellularLocation>
    <subcellularLocation>
        <location evidence="1">Membrane</location>
        <topology evidence="1">Multi-pass membrane protein</topology>
    </subcellularLocation>
</comment>
<dbReference type="InterPro" id="IPR035908">
    <property type="entry name" value="F0_ATP_A_sf"/>
</dbReference>
<evidence type="ECO:0000256" key="13">
    <source>
        <dbReference type="RuleBase" id="RU000483"/>
    </source>
</evidence>
<reference evidence="15 16" key="1">
    <citation type="submission" date="2016-10" db="EMBL/GenBank/DDBJ databases">
        <authorList>
            <person name="de Groot N.N."/>
        </authorList>
    </citation>
    <scope>NUCLEOTIDE SEQUENCE [LARGE SCALE GENOMIC DNA]</scope>
    <source>
        <strain evidence="15 16">DSM 8423</strain>
    </source>
</reference>
<evidence type="ECO:0000256" key="11">
    <source>
        <dbReference type="ARBA" id="ARBA00023310"/>
    </source>
</evidence>
<dbReference type="GO" id="GO:0046933">
    <property type="term" value="F:proton-transporting ATP synthase activity, rotational mechanism"/>
    <property type="evidence" value="ECO:0007669"/>
    <property type="project" value="UniProtKB-UniRule"/>
</dbReference>
<dbReference type="GO" id="GO:0005886">
    <property type="term" value="C:plasma membrane"/>
    <property type="evidence" value="ECO:0007669"/>
    <property type="project" value="UniProtKB-SubCell"/>
</dbReference>
<dbReference type="STRING" id="43775.SAMN04489760_10480"/>
<protein>
    <recommendedName>
        <fullName evidence="12 13">ATP synthase subunit a</fullName>
    </recommendedName>
    <alternativeName>
        <fullName evidence="12">ATP synthase F0 sector subunit a</fullName>
    </alternativeName>
    <alternativeName>
        <fullName evidence="12">F-ATPase subunit 6</fullName>
    </alternativeName>
</protein>
<dbReference type="OrthoDB" id="9789241at2"/>
<dbReference type="InterPro" id="IPR000568">
    <property type="entry name" value="ATP_synth_F0_asu"/>
</dbReference>